<evidence type="ECO:0000313" key="2">
    <source>
        <dbReference type="EMBL" id="EJW93324.1"/>
    </source>
</evidence>
<comment type="caution">
    <text evidence="2">The sequence shown here is derived from an EMBL/GenBank/DDBJ whole genome shotgun (WGS) entry which is preliminary data.</text>
</comment>
<evidence type="ECO:0000256" key="1">
    <source>
        <dbReference type="SAM" id="MobiDB-lite"/>
    </source>
</evidence>
<reference evidence="2" key="1">
    <citation type="journal article" date="2012" name="PLoS ONE">
        <title>Gene sets for utilization of primary and secondary nutrition supplies in the distal gut of endangered iberian lynx.</title>
        <authorList>
            <person name="Alcaide M."/>
            <person name="Messina E."/>
            <person name="Richter M."/>
            <person name="Bargiela R."/>
            <person name="Peplies J."/>
            <person name="Huws S.A."/>
            <person name="Newbold C.J."/>
            <person name="Golyshin P.N."/>
            <person name="Simon M.A."/>
            <person name="Lopez G."/>
            <person name="Yakimov M.M."/>
            <person name="Ferrer M."/>
        </authorList>
    </citation>
    <scope>NUCLEOTIDE SEQUENCE</scope>
</reference>
<gene>
    <name evidence="2" type="ORF">EVA_18569</name>
</gene>
<organism evidence="2">
    <name type="scientific">gut metagenome</name>
    <dbReference type="NCBI Taxonomy" id="749906"/>
    <lineage>
        <taxon>unclassified sequences</taxon>
        <taxon>metagenomes</taxon>
        <taxon>organismal metagenomes</taxon>
    </lineage>
</organism>
<sequence>MQMSKPFATVEKKSGQKSDDAKSKHLPRSPRSLTENVADVLELMTKFNEADIPEEGRYLMLDAK</sequence>
<proteinExistence type="predicted"/>
<feature type="non-terminal residue" evidence="2">
    <location>
        <position position="64"/>
    </location>
</feature>
<dbReference type="AlphaFoldDB" id="J9G156"/>
<feature type="region of interest" description="Disordered" evidence="1">
    <location>
        <begin position="1"/>
        <end position="33"/>
    </location>
</feature>
<dbReference type="EMBL" id="AMCI01007037">
    <property type="protein sequence ID" value="EJW93324.1"/>
    <property type="molecule type" value="Genomic_DNA"/>
</dbReference>
<protein>
    <submittedName>
        <fullName evidence="2">Uncharacterized protein</fullName>
    </submittedName>
</protein>
<name>J9G156_9ZZZZ</name>
<feature type="compositionally biased region" description="Basic and acidic residues" evidence="1">
    <location>
        <begin position="10"/>
        <end position="23"/>
    </location>
</feature>
<accession>J9G156</accession>